<gene>
    <name evidence="3" type="ORF">DBRI1063_LOCUS22792</name>
</gene>
<dbReference type="EMBL" id="HBGN01035465">
    <property type="protein sequence ID" value="CAD9353078.1"/>
    <property type="molecule type" value="Transcribed_RNA"/>
</dbReference>
<dbReference type="InterPro" id="IPR035965">
    <property type="entry name" value="PAS-like_dom_sf"/>
</dbReference>
<dbReference type="SMART" id="SM00353">
    <property type="entry name" value="HLH"/>
    <property type="match status" value="1"/>
</dbReference>
<feature type="compositionally biased region" description="Polar residues" evidence="1">
    <location>
        <begin position="109"/>
        <end position="119"/>
    </location>
</feature>
<organism evidence="3">
    <name type="scientific">Ditylum brightwellii</name>
    <dbReference type="NCBI Taxonomy" id="49249"/>
    <lineage>
        <taxon>Eukaryota</taxon>
        <taxon>Sar</taxon>
        <taxon>Stramenopiles</taxon>
        <taxon>Ochrophyta</taxon>
        <taxon>Bacillariophyta</taxon>
        <taxon>Mediophyceae</taxon>
        <taxon>Lithodesmiophycidae</taxon>
        <taxon>Lithodesmiales</taxon>
        <taxon>Lithodesmiaceae</taxon>
        <taxon>Ditylum</taxon>
    </lineage>
</organism>
<dbReference type="Gene3D" id="4.10.280.10">
    <property type="entry name" value="Helix-loop-helix DNA-binding domain"/>
    <property type="match status" value="1"/>
</dbReference>
<feature type="compositionally biased region" description="Low complexity" evidence="1">
    <location>
        <begin position="209"/>
        <end position="257"/>
    </location>
</feature>
<dbReference type="GO" id="GO:0046983">
    <property type="term" value="F:protein dimerization activity"/>
    <property type="evidence" value="ECO:0007669"/>
    <property type="project" value="InterPro"/>
</dbReference>
<feature type="compositionally biased region" description="Acidic residues" evidence="1">
    <location>
        <begin position="303"/>
        <end position="321"/>
    </location>
</feature>
<feature type="compositionally biased region" description="Basic and acidic residues" evidence="1">
    <location>
        <begin position="377"/>
        <end position="408"/>
    </location>
</feature>
<dbReference type="SMART" id="SM00091">
    <property type="entry name" value="PAS"/>
    <property type="match status" value="1"/>
</dbReference>
<feature type="compositionally biased region" description="Basic and acidic residues" evidence="1">
    <location>
        <begin position="17"/>
        <end position="26"/>
    </location>
</feature>
<dbReference type="AlphaFoldDB" id="A0A7S1ZZC9"/>
<feature type="compositionally biased region" description="Basic and acidic residues" evidence="1">
    <location>
        <begin position="276"/>
        <end position="288"/>
    </location>
</feature>
<feature type="region of interest" description="Disordered" evidence="1">
    <location>
        <begin position="1"/>
        <end position="257"/>
    </location>
</feature>
<evidence type="ECO:0000256" key="1">
    <source>
        <dbReference type="SAM" id="MobiDB-lite"/>
    </source>
</evidence>
<name>A0A7S1ZZC9_9STRA</name>
<dbReference type="Gene3D" id="3.30.450.20">
    <property type="entry name" value="PAS domain"/>
    <property type="match status" value="1"/>
</dbReference>
<protein>
    <recommendedName>
        <fullName evidence="2">BHLH domain-containing protein</fullName>
    </recommendedName>
</protein>
<reference evidence="3" key="1">
    <citation type="submission" date="2021-01" db="EMBL/GenBank/DDBJ databases">
        <authorList>
            <person name="Corre E."/>
            <person name="Pelletier E."/>
            <person name="Niang G."/>
            <person name="Scheremetjew M."/>
            <person name="Finn R."/>
            <person name="Kale V."/>
            <person name="Holt S."/>
            <person name="Cochrane G."/>
            <person name="Meng A."/>
            <person name="Brown T."/>
            <person name="Cohen L."/>
        </authorList>
    </citation>
    <scope>NUCLEOTIDE SEQUENCE</scope>
    <source>
        <strain evidence="3">Pop2</strain>
    </source>
</reference>
<feature type="region of interest" description="Disordered" evidence="1">
    <location>
        <begin position="276"/>
        <end position="408"/>
    </location>
</feature>
<feature type="compositionally biased region" description="Low complexity" evidence="1">
    <location>
        <begin position="87"/>
        <end position="96"/>
    </location>
</feature>
<dbReference type="CDD" id="cd00083">
    <property type="entry name" value="bHLH_SF"/>
    <property type="match status" value="1"/>
</dbReference>
<dbReference type="SUPFAM" id="SSF47459">
    <property type="entry name" value="HLH, helix-loop-helix DNA-binding domain"/>
    <property type="match status" value="1"/>
</dbReference>
<dbReference type="Pfam" id="PF13188">
    <property type="entry name" value="PAS_8"/>
    <property type="match status" value="1"/>
</dbReference>
<sequence>METKGGPPNRGKRRKERPQGGHKVNEGIENSLSKSDTSGNFDESADRVAAPGMTGIKSEAGEKGLSVDLDSSAIPLSLIKGLRRKSSSIGMGSNSSNGGGSGNNSDNSALVSIGNNSFGFNFDSEEMLNSSPQNSGNGESDDSDRKSIEVTVSTSSAPKAGEAAGAGRRSASAAQQQERSKRNQQHAPPMAKPSSSSLNSQQNGGGTGDSRSSSGGESSNGNGNDRSSGKSTVSSITSATMSSNSNENNAATSSHDAAAAAAVANLQSIVNAYSDKTKSDAIADRTKADIAQSSSGKKRKSEDNDDNDGNDSEGYNSDDEGGAAASRGIPQSAATSSKPGAAPLSSSFPTCGESTDVMSMPSPSLSHVPSDVQSMGDVKKEPEFQSRGKRKKIDDNKREERNAREKERSFRISRQIGELRSLLSSGGVIVPKGTKSSVLTEAANYIRMLQQHQYRSEIDRHQLVQQIQQIGTGAIGPQAAGAIRHVAAQNGVWQLGNFGGVPPRSAMTYYQQGAFGAPGANGADANQPQQMTQEPPLVTKIDELEYRFVFNSCAVGMAIASMGGAFIDCNNMFCQLSQYNKQEVCSMTIFNLTSRVDLQHAFDQISQMISPPTDTVDQGGPPSCLLRGSMKHRDDLGLSVTLIKGDDGIAKCFCVTLIKNPISPFDPSRPVPATPDMVIVGGSQLSASIGEAPQKGQAPGNMSSPAYTTG</sequence>
<evidence type="ECO:0000259" key="2">
    <source>
        <dbReference type="PROSITE" id="PS50888"/>
    </source>
</evidence>
<feature type="domain" description="BHLH" evidence="2">
    <location>
        <begin position="396"/>
        <end position="449"/>
    </location>
</feature>
<dbReference type="PROSITE" id="PS50888">
    <property type="entry name" value="BHLH"/>
    <property type="match status" value="1"/>
</dbReference>
<dbReference type="InterPro" id="IPR011598">
    <property type="entry name" value="bHLH_dom"/>
</dbReference>
<dbReference type="Pfam" id="PF00010">
    <property type="entry name" value="HLH"/>
    <property type="match status" value="1"/>
</dbReference>
<feature type="compositionally biased region" description="Polar residues" evidence="1">
    <location>
        <begin position="700"/>
        <end position="710"/>
    </location>
</feature>
<feature type="compositionally biased region" description="Polar residues" evidence="1">
    <location>
        <begin position="28"/>
        <end position="41"/>
    </location>
</feature>
<proteinExistence type="predicted"/>
<dbReference type="InterPro" id="IPR036638">
    <property type="entry name" value="HLH_DNA-bd_sf"/>
</dbReference>
<feature type="region of interest" description="Disordered" evidence="1">
    <location>
        <begin position="688"/>
        <end position="710"/>
    </location>
</feature>
<feature type="compositionally biased region" description="Low complexity" evidence="1">
    <location>
        <begin position="160"/>
        <end position="177"/>
    </location>
</feature>
<feature type="compositionally biased region" description="Polar residues" evidence="1">
    <location>
        <begin position="127"/>
        <end position="138"/>
    </location>
</feature>
<evidence type="ECO:0000313" key="3">
    <source>
        <dbReference type="EMBL" id="CAD9353078.1"/>
    </source>
</evidence>
<dbReference type="InterPro" id="IPR000014">
    <property type="entry name" value="PAS"/>
</dbReference>
<dbReference type="SUPFAM" id="SSF55785">
    <property type="entry name" value="PYP-like sensor domain (PAS domain)"/>
    <property type="match status" value="1"/>
</dbReference>
<feature type="compositionally biased region" description="Polar residues" evidence="1">
    <location>
        <begin position="332"/>
        <end position="373"/>
    </location>
</feature>
<accession>A0A7S1ZZC9</accession>